<sequence length="1011" mass="109927">MRTGQYQRNPVEARGNQSAQKNAETLFETRTVADLRDVEKRTRQEIDDKKEELRQLVGNSYRDLIESSDKIVEMRDCCESVVSHVGSMQSGFSVLNSRVANFAASVSQTAGSTTRLKLYAAGGRVKYLIDTPEIIWGCLDERQYLKGTERYLRALKIYTLLMDPKQKDLLVSFPLVHYHWPLVETFRTQLVERSHERLRVPSFGTKYCAVALSSIAMIEEMPTAKVLSLFLELRRQLLVQLLQNSSTQADERSVGDLIAIICEFTRILQRTVCEVGELFLQTTPGEPALFISMSSAANDEDQLFGGIPQPEAEINAWKEHRSKLASVISQLETEEVREACQQWLWQIGEEVASHGKQLLAAFGTVSDLAQLEADVRAEIKQETGCGDCTDWITRTLGTTPEKGSCWDAVCQVVIGEAEDLWVRLLDTVFLERAVKLLEAAFDSLEAVSAAEEALQTVQSLRKGEYPLIRAAQGWCRSPVEVQESGVRADMANYSPIAMKVAKDLDAHLGGILADVLRLVDSAEQETSREKRAKHIEPRAQTMCQRVLMQLAAGLDRLLRSVGDDAGKDADSRAAAVEKALFIGRLSLMIGCHSTQLPVLLGPTQAWGAPAEAAKAPHSERAGGKEKKTLAAIRAARGKGRGASAGNGGTPAPEADSELQKVQSALLKVSTTAYATWRDHAATHLKAALEVALIGDELLKVNAPQRSWEETLVRNEGEGDVGEMRLLLPAVPSPYVLKFLFAACQEVHRIGSHTLELETLRAFVGSLATVAVETYSALVGVNAAPGGKPAPGISEKGLLQMLFDVRFLTDAISAGIASSPAERANPVPHQRVAQLEEALQVQLDPIDWATYEPYLWANERRYYQRCAVLLGAFFQLKRVHSGNPGKVASNAETNTLNVAPSVPRFTYLPISTPSSANGASGLSELAGDVSPGATWQSGNGQQVAAGDAMSEPGGATDLLKGLGFMGSVGTFGQSQFGKLGDFGKLKDKSTAAISGFGDMFGVTPFLTSKREG</sequence>
<dbReference type="GO" id="GO:0000139">
    <property type="term" value="C:Golgi membrane"/>
    <property type="evidence" value="ECO:0007669"/>
    <property type="project" value="UniProtKB-SubCell"/>
</dbReference>
<name>A0AAE0BTA0_9CHLO</name>
<keyword evidence="8" id="KW-0175">Coiled coil</keyword>
<dbReference type="GO" id="GO:0017119">
    <property type="term" value="C:Golgi transport complex"/>
    <property type="evidence" value="ECO:0007669"/>
    <property type="project" value="InterPro"/>
</dbReference>
<evidence type="ECO:0000256" key="1">
    <source>
        <dbReference type="ARBA" id="ARBA00004395"/>
    </source>
</evidence>
<keyword evidence="5" id="KW-0653">Protein transport</keyword>
<keyword evidence="11" id="KW-1185">Reference proteome</keyword>
<organism evidence="10 11">
    <name type="scientific">Cymbomonas tetramitiformis</name>
    <dbReference type="NCBI Taxonomy" id="36881"/>
    <lineage>
        <taxon>Eukaryota</taxon>
        <taxon>Viridiplantae</taxon>
        <taxon>Chlorophyta</taxon>
        <taxon>Pyramimonadophyceae</taxon>
        <taxon>Pyramimonadales</taxon>
        <taxon>Pyramimonadaceae</taxon>
        <taxon>Cymbomonas</taxon>
    </lineage>
</organism>
<feature type="region of interest" description="Disordered" evidence="9">
    <location>
        <begin position="929"/>
        <end position="949"/>
    </location>
</feature>
<evidence type="ECO:0000256" key="5">
    <source>
        <dbReference type="ARBA" id="ARBA00022927"/>
    </source>
</evidence>
<keyword evidence="4" id="KW-0813">Transport</keyword>
<evidence type="ECO:0000256" key="3">
    <source>
        <dbReference type="ARBA" id="ARBA00020978"/>
    </source>
</evidence>
<evidence type="ECO:0000256" key="6">
    <source>
        <dbReference type="ARBA" id="ARBA00023034"/>
    </source>
</evidence>
<gene>
    <name evidence="10" type="ORF">CYMTET_48880</name>
</gene>
<dbReference type="Proteomes" id="UP001190700">
    <property type="component" value="Unassembled WGS sequence"/>
</dbReference>
<reference evidence="10 11" key="1">
    <citation type="journal article" date="2015" name="Genome Biol. Evol.">
        <title>Comparative Genomics of a Bacterivorous Green Alga Reveals Evolutionary Causalities and Consequences of Phago-Mixotrophic Mode of Nutrition.</title>
        <authorList>
            <person name="Burns J.A."/>
            <person name="Paasch A."/>
            <person name="Narechania A."/>
            <person name="Kim E."/>
        </authorList>
    </citation>
    <scope>NUCLEOTIDE SEQUENCE [LARGE SCALE GENOMIC DNA]</scope>
    <source>
        <strain evidence="10 11">PLY_AMNH</strain>
    </source>
</reference>
<feature type="region of interest" description="Disordered" evidence="9">
    <location>
        <begin position="1"/>
        <end position="26"/>
    </location>
</feature>
<accession>A0AAE0BTA0</accession>
<comment type="subcellular location">
    <subcellularLocation>
        <location evidence="1">Golgi apparatus membrane</location>
        <topology evidence="1">Peripheral membrane protein</topology>
    </subcellularLocation>
</comment>
<evidence type="ECO:0000256" key="4">
    <source>
        <dbReference type="ARBA" id="ARBA00022448"/>
    </source>
</evidence>
<dbReference type="InterPro" id="IPR033370">
    <property type="entry name" value="COG1"/>
</dbReference>
<evidence type="ECO:0000313" key="11">
    <source>
        <dbReference type="Proteomes" id="UP001190700"/>
    </source>
</evidence>
<dbReference type="AlphaFoldDB" id="A0AAE0BTA0"/>
<dbReference type="PANTHER" id="PTHR31658">
    <property type="entry name" value="CONSERVED OLIGOMERIC GOLGI COMPLEX SUBUNIT 1"/>
    <property type="match status" value="1"/>
</dbReference>
<proteinExistence type="inferred from homology"/>
<dbReference type="EMBL" id="LGRX02033410">
    <property type="protein sequence ID" value="KAK3241347.1"/>
    <property type="molecule type" value="Genomic_DNA"/>
</dbReference>
<evidence type="ECO:0000256" key="8">
    <source>
        <dbReference type="SAM" id="Coils"/>
    </source>
</evidence>
<keyword evidence="7" id="KW-0472">Membrane</keyword>
<feature type="compositionally biased region" description="Polar residues" evidence="9">
    <location>
        <begin position="932"/>
        <end position="941"/>
    </location>
</feature>
<keyword evidence="6" id="KW-0333">Golgi apparatus</keyword>
<comment type="similarity">
    <text evidence="2">Belongs to the COG1 family.</text>
</comment>
<evidence type="ECO:0000256" key="7">
    <source>
        <dbReference type="ARBA" id="ARBA00023136"/>
    </source>
</evidence>
<evidence type="ECO:0000256" key="9">
    <source>
        <dbReference type="SAM" id="MobiDB-lite"/>
    </source>
</evidence>
<dbReference type="GO" id="GO:0015031">
    <property type="term" value="P:protein transport"/>
    <property type="evidence" value="ECO:0007669"/>
    <property type="project" value="UniProtKB-KW"/>
</dbReference>
<dbReference type="PANTHER" id="PTHR31658:SF0">
    <property type="entry name" value="CONSERVED OLIGOMERIC GOLGI COMPLEX SUBUNIT 1"/>
    <property type="match status" value="1"/>
</dbReference>
<protein>
    <recommendedName>
        <fullName evidence="3">Conserved oligomeric Golgi complex subunit 1</fullName>
    </recommendedName>
</protein>
<dbReference type="Pfam" id="PF08700">
    <property type="entry name" value="VPS51_Exo84_N"/>
    <property type="match status" value="1"/>
</dbReference>
<comment type="caution">
    <text evidence="10">The sequence shown here is derived from an EMBL/GenBank/DDBJ whole genome shotgun (WGS) entry which is preliminary data.</text>
</comment>
<dbReference type="GO" id="GO:0006891">
    <property type="term" value="P:intra-Golgi vesicle-mediated transport"/>
    <property type="evidence" value="ECO:0007669"/>
    <property type="project" value="InterPro"/>
</dbReference>
<evidence type="ECO:0000313" key="10">
    <source>
        <dbReference type="EMBL" id="KAK3241347.1"/>
    </source>
</evidence>
<evidence type="ECO:0000256" key="2">
    <source>
        <dbReference type="ARBA" id="ARBA00006653"/>
    </source>
</evidence>
<feature type="coiled-coil region" evidence="8">
    <location>
        <begin position="32"/>
        <end position="59"/>
    </location>
</feature>